<evidence type="ECO:0008006" key="2">
    <source>
        <dbReference type="Google" id="ProtNLM"/>
    </source>
</evidence>
<name>X1QSI8_9ZZZZ</name>
<gene>
    <name evidence="1" type="ORF">S06H3_41698</name>
</gene>
<evidence type="ECO:0000313" key="1">
    <source>
        <dbReference type="EMBL" id="GAI46234.1"/>
    </source>
</evidence>
<accession>X1QSI8</accession>
<comment type="caution">
    <text evidence="1">The sequence shown here is derived from an EMBL/GenBank/DDBJ whole genome shotgun (WGS) entry which is preliminary data.</text>
</comment>
<dbReference type="AlphaFoldDB" id="X1QSI8"/>
<reference evidence="1" key="1">
    <citation type="journal article" date="2014" name="Front. Microbiol.">
        <title>High frequency of phylogenetically diverse reductive dehalogenase-homologous genes in deep subseafloor sedimentary metagenomes.</title>
        <authorList>
            <person name="Kawai M."/>
            <person name="Futagami T."/>
            <person name="Toyoda A."/>
            <person name="Takaki Y."/>
            <person name="Nishi S."/>
            <person name="Hori S."/>
            <person name="Arai W."/>
            <person name="Tsubouchi T."/>
            <person name="Morono Y."/>
            <person name="Uchiyama I."/>
            <person name="Ito T."/>
            <person name="Fujiyama A."/>
            <person name="Inagaki F."/>
            <person name="Takami H."/>
        </authorList>
    </citation>
    <scope>NUCLEOTIDE SEQUENCE</scope>
    <source>
        <strain evidence="1">Expedition CK06-06</strain>
    </source>
</reference>
<sequence length="41" mass="4682">DQTASEIIMKNKIKTYILGKDLKQIENVLKGKKFRGTLIFG</sequence>
<organism evidence="1">
    <name type="scientific">marine sediment metagenome</name>
    <dbReference type="NCBI Taxonomy" id="412755"/>
    <lineage>
        <taxon>unclassified sequences</taxon>
        <taxon>metagenomes</taxon>
        <taxon>ecological metagenomes</taxon>
    </lineage>
</organism>
<dbReference type="EMBL" id="BARV01025726">
    <property type="protein sequence ID" value="GAI46234.1"/>
    <property type="molecule type" value="Genomic_DNA"/>
</dbReference>
<proteinExistence type="predicted"/>
<protein>
    <recommendedName>
        <fullName evidence="2">Aspartate/glutamate/uridylate kinase domain-containing protein</fullName>
    </recommendedName>
</protein>
<feature type="non-terminal residue" evidence="1">
    <location>
        <position position="1"/>
    </location>
</feature>